<dbReference type="SUPFAM" id="SSF103473">
    <property type="entry name" value="MFS general substrate transporter"/>
    <property type="match status" value="1"/>
</dbReference>
<evidence type="ECO:0000313" key="2">
    <source>
        <dbReference type="Proteomes" id="UP000076837"/>
    </source>
</evidence>
<comment type="caution">
    <text evidence="1">The sequence shown here is derived from an EMBL/GenBank/DDBJ whole genome shotgun (WGS) entry which is preliminary data.</text>
</comment>
<evidence type="ECO:0000313" key="1">
    <source>
        <dbReference type="EMBL" id="KZM20092.1"/>
    </source>
</evidence>
<dbReference type="OrthoDB" id="6730379at2759"/>
<dbReference type="Proteomes" id="UP000076837">
    <property type="component" value="Unassembled WGS sequence"/>
</dbReference>
<gene>
    <name evidence="1" type="ORF">ST47_g8786</name>
</gene>
<dbReference type="EMBL" id="JYNV01000286">
    <property type="protein sequence ID" value="KZM20092.1"/>
    <property type="molecule type" value="Genomic_DNA"/>
</dbReference>
<dbReference type="AlphaFoldDB" id="A0A162YK57"/>
<name>A0A162YK57_DIDRA</name>
<protein>
    <submittedName>
        <fullName evidence="1">Transmembrane transport</fullName>
    </submittedName>
</protein>
<reference evidence="1 2" key="1">
    <citation type="journal article" date="2016" name="Sci. Rep.">
        <title>Draft genome sequencing and secretome analysis of fungal phytopathogen Ascochyta rabiei provides insight into the necrotrophic effector repertoire.</title>
        <authorList>
            <person name="Verma S."/>
            <person name="Gazara R.K."/>
            <person name="Nizam S."/>
            <person name="Parween S."/>
            <person name="Chattopadhyay D."/>
            <person name="Verma P.K."/>
        </authorList>
    </citation>
    <scope>NUCLEOTIDE SEQUENCE [LARGE SCALE GENOMIC DNA]</scope>
    <source>
        <strain evidence="1 2">ArDII</strain>
    </source>
</reference>
<dbReference type="InterPro" id="IPR036259">
    <property type="entry name" value="MFS_trans_sf"/>
</dbReference>
<accession>A0A162YK57</accession>
<keyword evidence="1" id="KW-0812">Transmembrane</keyword>
<organism evidence="1 2">
    <name type="scientific">Didymella rabiei</name>
    <name type="common">Chickpea ascochyta blight fungus</name>
    <name type="synonym">Mycosphaerella rabiei</name>
    <dbReference type="NCBI Taxonomy" id="5454"/>
    <lineage>
        <taxon>Eukaryota</taxon>
        <taxon>Fungi</taxon>
        <taxon>Dikarya</taxon>
        <taxon>Ascomycota</taxon>
        <taxon>Pezizomycotina</taxon>
        <taxon>Dothideomycetes</taxon>
        <taxon>Pleosporomycetidae</taxon>
        <taxon>Pleosporales</taxon>
        <taxon>Pleosporineae</taxon>
        <taxon>Didymellaceae</taxon>
        <taxon>Ascochyta</taxon>
    </lineage>
</organism>
<keyword evidence="2" id="KW-1185">Reference proteome</keyword>
<sequence>MNAALHGWQVIFLFLGPLTPAVGISFWFIMPDIISPQTFQSKDAPRYLPAKISIVILNKQRDEEKSAKGGE</sequence>
<proteinExistence type="predicted"/>
<keyword evidence="1" id="KW-0472">Membrane</keyword>